<feature type="binding site" evidence="14">
    <location>
        <position position="674"/>
    </location>
    <ligand>
        <name>Zn(2+)</name>
        <dbReference type="ChEBI" id="CHEBI:29105"/>
    </ligand>
</feature>
<dbReference type="EC" id="6.1.1.7" evidence="14"/>
<gene>
    <name evidence="14 18" type="primary">alaS</name>
    <name evidence="18" type="ORF">KDK_20090</name>
</gene>
<dbReference type="InterPro" id="IPR018165">
    <property type="entry name" value="Ala-tRNA-synth_IIc_core"/>
</dbReference>
<comment type="similarity">
    <text evidence="1 14">Belongs to the class-II aminoacyl-tRNA synthetase family.</text>
</comment>
<dbReference type="SUPFAM" id="SSF101353">
    <property type="entry name" value="Putative anticodon-binding domain of alanyl-tRNA synthetase (AlaRS)"/>
    <property type="match status" value="1"/>
</dbReference>
<dbReference type="PANTHER" id="PTHR11777">
    <property type="entry name" value="ALANYL-TRNA SYNTHETASE"/>
    <property type="match status" value="1"/>
</dbReference>
<accession>A0A402AGK3</accession>
<evidence type="ECO:0000256" key="6">
    <source>
        <dbReference type="ARBA" id="ARBA00022741"/>
    </source>
</evidence>
<keyword evidence="10 14" id="KW-0648">Protein biosynthesis</keyword>
<dbReference type="GO" id="GO:0008270">
    <property type="term" value="F:zinc ion binding"/>
    <property type="evidence" value="ECO:0007669"/>
    <property type="project" value="UniProtKB-UniRule"/>
</dbReference>
<keyword evidence="4 14" id="KW-0436">Ligase</keyword>
<evidence type="ECO:0000259" key="17">
    <source>
        <dbReference type="PROSITE" id="PS50860"/>
    </source>
</evidence>
<dbReference type="Gene3D" id="3.10.310.40">
    <property type="match status" value="1"/>
</dbReference>
<dbReference type="RefSeq" id="WP_126549778.1">
    <property type="nucleotide sequence ID" value="NZ_BIFS01000001.1"/>
</dbReference>
<dbReference type="Pfam" id="PF01411">
    <property type="entry name" value="tRNA-synt_2c"/>
    <property type="match status" value="1"/>
</dbReference>
<dbReference type="HAMAP" id="MF_00036_B">
    <property type="entry name" value="Ala_tRNA_synth_B"/>
    <property type="match status" value="1"/>
</dbReference>
<dbReference type="GO" id="GO:0005829">
    <property type="term" value="C:cytosol"/>
    <property type="evidence" value="ECO:0007669"/>
    <property type="project" value="TreeGrafter"/>
</dbReference>
<keyword evidence="5 14" id="KW-0479">Metal-binding</keyword>
<feature type="region of interest" description="Disordered" evidence="16">
    <location>
        <begin position="839"/>
        <end position="862"/>
    </location>
</feature>
<keyword evidence="2 14" id="KW-0963">Cytoplasm</keyword>
<comment type="caution">
    <text evidence="18">The sequence shown here is derived from an EMBL/GenBank/DDBJ whole genome shotgun (WGS) entry which is preliminary data.</text>
</comment>
<dbReference type="CDD" id="cd00673">
    <property type="entry name" value="AlaRS_core"/>
    <property type="match status" value="1"/>
</dbReference>
<evidence type="ECO:0000256" key="7">
    <source>
        <dbReference type="ARBA" id="ARBA00022833"/>
    </source>
</evidence>
<organism evidence="18 19">
    <name type="scientific">Dictyobacter kobayashii</name>
    <dbReference type="NCBI Taxonomy" id="2014872"/>
    <lineage>
        <taxon>Bacteria</taxon>
        <taxon>Bacillati</taxon>
        <taxon>Chloroflexota</taxon>
        <taxon>Ktedonobacteria</taxon>
        <taxon>Ktedonobacterales</taxon>
        <taxon>Dictyobacteraceae</taxon>
        <taxon>Dictyobacter</taxon>
    </lineage>
</organism>
<dbReference type="Gene3D" id="3.30.980.10">
    <property type="entry name" value="Threonyl-trna Synthetase, Chain A, domain 2"/>
    <property type="match status" value="1"/>
</dbReference>
<feature type="binding site" evidence="14">
    <location>
        <position position="569"/>
    </location>
    <ligand>
        <name>Zn(2+)</name>
        <dbReference type="ChEBI" id="CHEBI:29105"/>
    </ligand>
</feature>
<comment type="cofactor">
    <cofactor evidence="14">
        <name>Zn(2+)</name>
        <dbReference type="ChEBI" id="CHEBI:29105"/>
    </cofactor>
    <text evidence="14">Binds 1 zinc ion per subunit.</text>
</comment>
<dbReference type="GO" id="GO:0006419">
    <property type="term" value="P:alanyl-tRNA aminoacylation"/>
    <property type="evidence" value="ECO:0007669"/>
    <property type="project" value="UniProtKB-UniRule"/>
</dbReference>
<comment type="subcellular location">
    <subcellularLocation>
        <location evidence="14">Cytoplasm</location>
    </subcellularLocation>
</comment>
<dbReference type="Proteomes" id="UP000287188">
    <property type="component" value="Unassembled WGS sequence"/>
</dbReference>
<evidence type="ECO:0000256" key="5">
    <source>
        <dbReference type="ARBA" id="ARBA00022723"/>
    </source>
</evidence>
<evidence type="ECO:0000256" key="8">
    <source>
        <dbReference type="ARBA" id="ARBA00022840"/>
    </source>
</evidence>
<sequence>MSVDTTLTGTEIRARFLDFYASKGHVKIPSSSLVPHNDPTVLLTTAGMQQMIPYFLGRETPPAVRMTSAQKCFRTTDIDKVGNQRTLTFFEMLGNFSVGDYFKREAITYAWEFLTRVVNLPADRLHPTVHPEDDEAPRYWHEIAGYADEAIVRLDENWWGPPGASGPCGPDSEIYYDRGVEYGCGAADCKPGCECERFLEIWNLVFMQFYQDLDGKRTPLPRRNIDTGMGLERLTMVLQGKESVFDTDLLRTIIDRFALITNTPYGQNAKSDTSLRVIGDHGRALVFLAADGVLPSNEGRGYIFRRILRRAVRHGKLLGLDKPFLAEAANTVIDLMGDYYTELKTQRERIIEVLSLEEKKFSQTLNTGLSLLNDLLAELKEQHKTVIPGEEVFRLYDTHGFPVELTQEIAGEQGFSIDTSGFEQSMQRQQERSRAGASNTFAQAQDDQALTEILKRQGTTEFLGYTGLVGSSKVVAMVVNGEEVTEISAPQQALVILDKTPFYAESGGQIGDHGDLTGPMGNFQVQDTRRPLKGLIVHYGQLNEGHLRVGDTVQADVIEQRRADTMRNHSATHLLHKALRDLLGTQVQQRGSLVEPERLRFDFTSPRPLTSSDLAHIDTQINEWIRANYPVHTNIMPIQDAMQTGAMALFGEKYDDMVRVVSMGKSIELCGGTHCATTGQIGTYITVQETSIAAGIRRIEALTGRAAEAFLRQKRETVDRIAALLQVQSEQVEPRIEQLLQDLSGARRQITQYQRNEAQAQAQNLVREAQDVAGVPVVAASVNAPDAKVLRDMGETILSKLSQPGVVVLASDLGERIALQVNINSTLTKRGLNAGKLAGTVGERLGGKGGGRPDSAQGGGKDKTAIHPALELAKAFVRDNLK</sequence>
<evidence type="ECO:0000256" key="2">
    <source>
        <dbReference type="ARBA" id="ARBA00022490"/>
    </source>
</evidence>
<evidence type="ECO:0000256" key="16">
    <source>
        <dbReference type="SAM" id="MobiDB-lite"/>
    </source>
</evidence>
<dbReference type="FunFam" id="2.40.30.130:FF:000001">
    <property type="entry name" value="Alanine--tRNA ligase"/>
    <property type="match status" value="1"/>
</dbReference>
<evidence type="ECO:0000256" key="12">
    <source>
        <dbReference type="ARBA" id="ARBA00024779"/>
    </source>
</evidence>
<dbReference type="PRINTS" id="PR00980">
    <property type="entry name" value="TRNASYNTHALA"/>
</dbReference>
<keyword evidence="15" id="KW-0175">Coiled coil</keyword>
<dbReference type="Gene3D" id="2.40.30.130">
    <property type="match status" value="1"/>
</dbReference>
<name>A0A402AGK3_9CHLR</name>
<keyword evidence="7 14" id="KW-0862">Zinc</keyword>
<dbReference type="Gene3D" id="3.30.54.20">
    <property type="match status" value="1"/>
</dbReference>
<evidence type="ECO:0000256" key="10">
    <source>
        <dbReference type="ARBA" id="ARBA00022917"/>
    </source>
</evidence>
<dbReference type="Gene3D" id="3.30.930.10">
    <property type="entry name" value="Bira Bifunctional Protein, Domain 2"/>
    <property type="match status" value="1"/>
</dbReference>
<evidence type="ECO:0000256" key="9">
    <source>
        <dbReference type="ARBA" id="ARBA00022884"/>
    </source>
</evidence>
<keyword evidence="9 14" id="KW-0694">RNA-binding</keyword>
<dbReference type="InterPro" id="IPR018162">
    <property type="entry name" value="Ala-tRNA-ligase_IIc_anticod-bd"/>
</dbReference>
<dbReference type="GO" id="GO:0005524">
    <property type="term" value="F:ATP binding"/>
    <property type="evidence" value="ECO:0007669"/>
    <property type="project" value="UniProtKB-UniRule"/>
</dbReference>
<evidence type="ECO:0000256" key="1">
    <source>
        <dbReference type="ARBA" id="ARBA00008226"/>
    </source>
</evidence>
<keyword evidence="6 14" id="KW-0547">Nucleotide-binding</keyword>
<dbReference type="Pfam" id="PF02272">
    <property type="entry name" value="DHHA1"/>
    <property type="match status" value="1"/>
</dbReference>
<dbReference type="FunFam" id="3.10.310.40:FF:000001">
    <property type="entry name" value="Alanine--tRNA ligase"/>
    <property type="match status" value="1"/>
</dbReference>
<dbReference type="GO" id="GO:0004813">
    <property type="term" value="F:alanine-tRNA ligase activity"/>
    <property type="evidence" value="ECO:0007669"/>
    <property type="project" value="UniProtKB-UniRule"/>
</dbReference>
<evidence type="ECO:0000256" key="3">
    <source>
        <dbReference type="ARBA" id="ARBA00022555"/>
    </source>
</evidence>
<feature type="binding site" evidence="14">
    <location>
        <position position="670"/>
    </location>
    <ligand>
        <name>Zn(2+)</name>
        <dbReference type="ChEBI" id="CHEBI:29105"/>
    </ligand>
</feature>
<dbReference type="Pfam" id="PF07973">
    <property type="entry name" value="tRNA_SAD"/>
    <property type="match status" value="1"/>
</dbReference>
<evidence type="ECO:0000313" key="19">
    <source>
        <dbReference type="Proteomes" id="UP000287188"/>
    </source>
</evidence>
<feature type="coiled-coil region" evidence="15">
    <location>
        <begin position="736"/>
        <end position="763"/>
    </location>
</feature>
<comment type="function">
    <text evidence="12 14">Catalyzes the attachment of alanine to tRNA(Ala) in a two-step reaction: alanine is first activated by ATP to form Ala-AMP and then transferred to the acceptor end of tRNA(Ala). Also edits incorrectly charged Ser-tRNA(Ala) and Gly-tRNA(Ala) via its editing domain.</text>
</comment>
<comment type="catalytic activity">
    <reaction evidence="13 14">
        <text>tRNA(Ala) + L-alanine + ATP = L-alanyl-tRNA(Ala) + AMP + diphosphate</text>
        <dbReference type="Rhea" id="RHEA:12540"/>
        <dbReference type="Rhea" id="RHEA-COMP:9657"/>
        <dbReference type="Rhea" id="RHEA-COMP:9923"/>
        <dbReference type="ChEBI" id="CHEBI:30616"/>
        <dbReference type="ChEBI" id="CHEBI:33019"/>
        <dbReference type="ChEBI" id="CHEBI:57972"/>
        <dbReference type="ChEBI" id="CHEBI:78442"/>
        <dbReference type="ChEBI" id="CHEBI:78497"/>
        <dbReference type="ChEBI" id="CHEBI:456215"/>
        <dbReference type="EC" id="6.1.1.7"/>
    </reaction>
</comment>
<dbReference type="InterPro" id="IPR045864">
    <property type="entry name" value="aa-tRNA-synth_II/BPL/LPL"/>
</dbReference>
<keyword evidence="8 14" id="KW-0067">ATP-binding</keyword>
<dbReference type="SMART" id="SM00863">
    <property type="entry name" value="tRNA_SAD"/>
    <property type="match status" value="1"/>
</dbReference>
<dbReference type="PROSITE" id="PS50860">
    <property type="entry name" value="AA_TRNA_LIGASE_II_ALA"/>
    <property type="match status" value="1"/>
</dbReference>
<dbReference type="EMBL" id="BIFS01000001">
    <property type="protein sequence ID" value="GCE18209.1"/>
    <property type="molecule type" value="Genomic_DNA"/>
</dbReference>
<keyword evidence="19" id="KW-1185">Reference proteome</keyword>
<dbReference type="InterPro" id="IPR009000">
    <property type="entry name" value="Transl_B-barrel_sf"/>
</dbReference>
<dbReference type="InterPro" id="IPR050058">
    <property type="entry name" value="Ala-tRNA_ligase"/>
</dbReference>
<dbReference type="NCBIfam" id="TIGR00344">
    <property type="entry name" value="alaS"/>
    <property type="match status" value="1"/>
</dbReference>
<feature type="region of interest" description="Disordered" evidence="16">
    <location>
        <begin position="422"/>
        <end position="442"/>
    </location>
</feature>
<keyword evidence="11 14" id="KW-0030">Aminoacyl-tRNA synthetase</keyword>
<dbReference type="Gene3D" id="6.10.250.550">
    <property type="match status" value="1"/>
</dbReference>
<dbReference type="PANTHER" id="PTHR11777:SF9">
    <property type="entry name" value="ALANINE--TRNA LIGASE, CYTOPLASMIC"/>
    <property type="match status" value="1"/>
</dbReference>
<dbReference type="FunFam" id="3.30.930.10:FF:000046">
    <property type="entry name" value="Alanine--tRNA ligase"/>
    <property type="match status" value="1"/>
</dbReference>
<dbReference type="GO" id="GO:0000049">
    <property type="term" value="F:tRNA binding"/>
    <property type="evidence" value="ECO:0007669"/>
    <property type="project" value="UniProtKB-KW"/>
</dbReference>
<dbReference type="FunFam" id="3.30.980.10:FF:000004">
    <property type="entry name" value="Alanine--tRNA ligase, cytoplasmic"/>
    <property type="match status" value="1"/>
</dbReference>
<comment type="domain">
    <text evidence="14">Consists of three domains; the N-terminal catalytic domain, the editing domain and the C-terminal C-Ala domain. The editing domain removes incorrectly charged amino acids, while the C-Ala domain, along with tRNA(Ala), serves as a bridge to cooperatively bring together the editing and aminoacylation centers thus stimulating deacylation of misacylated tRNAs.</text>
</comment>
<dbReference type="InterPro" id="IPR018163">
    <property type="entry name" value="Thr/Ala-tRNA-synth_IIc_edit"/>
</dbReference>
<proteinExistence type="inferred from homology"/>
<evidence type="ECO:0000256" key="11">
    <source>
        <dbReference type="ARBA" id="ARBA00023146"/>
    </source>
</evidence>
<dbReference type="InterPro" id="IPR002318">
    <property type="entry name" value="Ala-tRNA-lgiase_IIc"/>
</dbReference>
<keyword evidence="3 14" id="KW-0820">tRNA-binding</keyword>
<dbReference type="InterPro" id="IPR018164">
    <property type="entry name" value="Ala-tRNA-synth_IIc_N"/>
</dbReference>
<evidence type="ECO:0000256" key="13">
    <source>
        <dbReference type="ARBA" id="ARBA00048300"/>
    </source>
</evidence>
<dbReference type="GO" id="GO:0002161">
    <property type="term" value="F:aminoacyl-tRNA deacylase activity"/>
    <property type="evidence" value="ECO:0007669"/>
    <property type="project" value="TreeGrafter"/>
</dbReference>
<evidence type="ECO:0000313" key="18">
    <source>
        <dbReference type="EMBL" id="GCE18209.1"/>
    </source>
</evidence>
<evidence type="ECO:0000256" key="4">
    <source>
        <dbReference type="ARBA" id="ARBA00022598"/>
    </source>
</evidence>
<dbReference type="FunFam" id="3.30.54.20:FF:000001">
    <property type="entry name" value="Alanine--tRNA ligase"/>
    <property type="match status" value="1"/>
</dbReference>
<evidence type="ECO:0000256" key="15">
    <source>
        <dbReference type="SAM" id="Coils"/>
    </source>
</evidence>
<dbReference type="InterPro" id="IPR012947">
    <property type="entry name" value="tRNA_SAD"/>
</dbReference>
<dbReference type="AlphaFoldDB" id="A0A402AGK3"/>
<evidence type="ECO:0000256" key="14">
    <source>
        <dbReference type="HAMAP-Rule" id="MF_00036"/>
    </source>
</evidence>
<protein>
    <recommendedName>
        <fullName evidence="14">Alanine--tRNA ligase</fullName>
        <ecNumber evidence="14">6.1.1.7</ecNumber>
    </recommendedName>
    <alternativeName>
        <fullName evidence="14">Alanyl-tRNA synthetase</fullName>
        <shortName evidence="14">AlaRS</shortName>
    </alternativeName>
</protein>
<dbReference type="SUPFAM" id="SSF55186">
    <property type="entry name" value="ThrRS/AlaRS common domain"/>
    <property type="match status" value="1"/>
</dbReference>
<dbReference type="InterPro" id="IPR023033">
    <property type="entry name" value="Ala_tRNA_ligase_euk/bac"/>
</dbReference>
<feature type="binding site" evidence="14">
    <location>
        <position position="573"/>
    </location>
    <ligand>
        <name>Zn(2+)</name>
        <dbReference type="ChEBI" id="CHEBI:29105"/>
    </ligand>
</feature>
<dbReference type="OrthoDB" id="9803884at2"/>
<reference evidence="19" key="1">
    <citation type="submission" date="2018-12" db="EMBL/GenBank/DDBJ databases">
        <title>Tengunoibacter tsumagoiensis gen. nov., sp. nov., Dictyobacter kobayashii sp. nov., D. alpinus sp. nov., and D. joshuensis sp. nov. and description of Dictyobacteraceae fam. nov. within the order Ktedonobacterales isolated from Tengu-no-mugimeshi.</title>
        <authorList>
            <person name="Wang C.M."/>
            <person name="Zheng Y."/>
            <person name="Sakai Y."/>
            <person name="Toyoda A."/>
            <person name="Minakuchi Y."/>
            <person name="Abe K."/>
            <person name="Yokota A."/>
            <person name="Yabe S."/>
        </authorList>
    </citation>
    <scope>NUCLEOTIDE SEQUENCE [LARGE SCALE GENOMIC DNA]</scope>
    <source>
        <strain evidence="19">Uno11</strain>
    </source>
</reference>
<dbReference type="InterPro" id="IPR003156">
    <property type="entry name" value="DHHA1_dom"/>
</dbReference>
<dbReference type="SUPFAM" id="SSF55681">
    <property type="entry name" value="Class II aaRS and biotin synthetases"/>
    <property type="match status" value="1"/>
</dbReference>
<dbReference type="SUPFAM" id="SSF50447">
    <property type="entry name" value="Translation proteins"/>
    <property type="match status" value="1"/>
</dbReference>
<feature type="domain" description="Alanyl-transfer RNA synthetases family profile" evidence="17">
    <location>
        <begin position="7"/>
        <end position="713"/>
    </location>
</feature>